<protein>
    <recommendedName>
        <fullName evidence="2">DUF222 domain-containing protein</fullName>
    </recommendedName>
</protein>
<dbReference type="InterPro" id="IPR003870">
    <property type="entry name" value="DUF222"/>
</dbReference>
<dbReference type="EMBL" id="FNFU01000021">
    <property type="protein sequence ID" value="SDK97869.1"/>
    <property type="molecule type" value="Genomic_DNA"/>
</dbReference>
<evidence type="ECO:0000256" key="1">
    <source>
        <dbReference type="SAM" id="MobiDB-lite"/>
    </source>
</evidence>
<evidence type="ECO:0000259" key="2">
    <source>
        <dbReference type="Pfam" id="PF02720"/>
    </source>
</evidence>
<name>A0A1G9GB05_9MICO</name>
<keyword evidence="4" id="KW-1185">Reference proteome</keyword>
<dbReference type="Pfam" id="PF02720">
    <property type="entry name" value="DUF222"/>
    <property type="match status" value="1"/>
</dbReference>
<proteinExistence type="predicted"/>
<dbReference type="AlphaFoldDB" id="A0A1G9GB05"/>
<feature type="non-terminal residue" evidence="3">
    <location>
        <position position="246"/>
    </location>
</feature>
<organism evidence="3 4">
    <name type="scientific">Cryobacterium psychrotolerans</name>
    <dbReference type="NCBI Taxonomy" id="386301"/>
    <lineage>
        <taxon>Bacteria</taxon>
        <taxon>Bacillati</taxon>
        <taxon>Actinomycetota</taxon>
        <taxon>Actinomycetes</taxon>
        <taxon>Micrococcales</taxon>
        <taxon>Microbacteriaceae</taxon>
        <taxon>Cryobacterium</taxon>
    </lineage>
</organism>
<sequence>MDLITEYLTYPDNAFGDGKPEHGKPEDSSGRPGDGTLAELVDVVAATDRMLAAVSAMRADAIDQLRVQSEREAQAAAKPAASPFGTGPFSTGPFGSDAAKMARRSLVAELACALRVPEGSAERLLVESESLVHDLAATRTALQQGEISYRHAKALMDHVWSLPEDARAGFESALLPDARKLTVAKFDGTARRAREKAHPDTITTRHAKCITDRQVQLVPARDGMAWLNAYLSAADANSVYERISGA</sequence>
<reference evidence="3 4" key="1">
    <citation type="submission" date="2016-10" db="EMBL/GenBank/DDBJ databases">
        <authorList>
            <person name="de Groot N.N."/>
        </authorList>
    </citation>
    <scope>NUCLEOTIDE SEQUENCE [LARGE SCALE GENOMIC DNA]</scope>
    <source>
        <strain evidence="3 4">CGMCC 1.5382</strain>
    </source>
</reference>
<feature type="region of interest" description="Disordered" evidence="1">
    <location>
        <begin position="11"/>
        <end position="35"/>
    </location>
</feature>
<accession>A0A1G9GB05</accession>
<feature type="compositionally biased region" description="Basic and acidic residues" evidence="1">
    <location>
        <begin position="18"/>
        <end position="29"/>
    </location>
</feature>
<evidence type="ECO:0000313" key="4">
    <source>
        <dbReference type="Proteomes" id="UP000198701"/>
    </source>
</evidence>
<dbReference type="RefSeq" id="WP_143006474.1">
    <property type="nucleotide sequence ID" value="NZ_FNFU01000021.1"/>
</dbReference>
<dbReference type="Proteomes" id="UP000198701">
    <property type="component" value="Unassembled WGS sequence"/>
</dbReference>
<evidence type="ECO:0000313" key="3">
    <source>
        <dbReference type="EMBL" id="SDK97869.1"/>
    </source>
</evidence>
<dbReference type="STRING" id="386301.SAMN05216282_1211"/>
<feature type="domain" description="DUF222" evidence="2">
    <location>
        <begin position="97"/>
        <end position="239"/>
    </location>
</feature>
<gene>
    <name evidence="3" type="ORF">SAMN05216282_1211</name>
</gene>